<dbReference type="PANTHER" id="PTHR43744:SF12">
    <property type="entry name" value="ABC TRANSPORTER PERMEASE PROTEIN MG189-RELATED"/>
    <property type="match status" value="1"/>
</dbReference>
<evidence type="ECO:0000259" key="8">
    <source>
        <dbReference type="PROSITE" id="PS50928"/>
    </source>
</evidence>
<proteinExistence type="inferred from homology"/>
<dbReference type="AlphaFoldDB" id="A0A7W8EH77"/>
<keyword evidence="2 7" id="KW-0813">Transport</keyword>
<evidence type="ECO:0000256" key="6">
    <source>
        <dbReference type="ARBA" id="ARBA00023136"/>
    </source>
</evidence>
<comment type="similarity">
    <text evidence="7">Belongs to the binding-protein-dependent transport system permease family.</text>
</comment>
<keyword evidence="5 7" id="KW-1133">Transmembrane helix</keyword>
<comment type="caution">
    <text evidence="9">The sequence shown here is derived from an EMBL/GenBank/DDBJ whole genome shotgun (WGS) entry which is preliminary data.</text>
</comment>
<dbReference type="RefSeq" id="WP_312896487.1">
    <property type="nucleotide sequence ID" value="NZ_JACHIN010000006.1"/>
</dbReference>
<keyword evidence="3" id="KW-1003">Cell membrane</keyword>
<feature type="transmembrane region" description="Helical" evidence="7">
    <location>
        <begin position="99"/>
        <end position="120"/>
    </location>
</feature>
<feature type="transmembrane region" description="Helical" evidence="7">
    <location>
        <begin position="174"/>
        <end position="197"/>
    </location>
</feature>
<keyword evidence="6 7" id="KW-0472">Membrane</keyword>
<evidence type="ECO:0000256" key="1">
    <source>
        <dbReference type="ARBA" id="ARBA00004651"/>
    </source>
</evidence>
<dbReference type="InterPro" id="IPR000515">
    <property type="entry name" value="MetI-like"/>
</dbReference>
<evidence type="ECO:0000256" key="7">
    <source>
        <dbReference type="RuleBase" id="RU363032"/>
    </source>
</evidence>
<name>A0A7W8EH77_9ACTN</name>
<dbReference type="PROSITE" id="PS50928">
    <property type="entry name" value="ABC_TM1"/>
    <property type="match status" value="1"/>
</dbReference>
<reference evidence="9 10" key="1">
    <citation type="submission" date="2020-08" db="EMBL/GenBank/DDBJ databases">
        <title>Genomic Encyclopedia of Type Strains, Phase IV (KMG-IV): sequencing the most valuable type-strain genomes for metagenomic binning, comparative biology and taxonomic classification.</title>
        <authorList>
            <person name="Goeker M."/>
        </authorList>
    </citation>
    <scope>NUCLEOTIDE SEQUENCE [LARGE SCALE GENOMIC DNA]</scope>
    <source>
        <strain evidence="9 10">DSM 45385</strain>
    </source>
</reference>
<dbReference type="Proteomes" id="UP000568380">
    <property type="component" value="Unassembled WGS sequence"/>
</dbReference>
<dbReference type="GO" id="GO:0055085">
    <property type="term" value="P:transmembrane transport"/>
    <property type="evidence" value="ECO:0007669"/>
    <property type="project" value="InterPro"/>
</dbReference>
<comment type="subcellular location">
    <subcellularLocation>
        <location evidence="1 7">Cell membrane</location>
        <topology evidence="1 7">Multi-pass membrane protein</topology>
    </subcellularLocation>
</comment>
<feature type="transmembrane region" description="Helical" evidence="7">
    <location>
        <begin position="232"/>
        <end position="253"/>
    </location>
</feature>
<evidence type="ECO:0000256" key="4">
    <source>
        <dbReference type="ARBA" id="ARBA00022692"/>
    </source>
</evidence>
<feature type="domain" description="ABC transmembrane type-1" evidence="8">
    <location>
        <begin position="64"/>
        <end position="253"/>
    </location>
</feature>
<evidence type="ECO:0000313" key="9">
    <source>
        <dbReference type="EMBL" id="MBB5079268.1"/>
    </source>
</evidence>
<evidence type="ECO:0000313" key="10">
    <source>
        <dbReference type="Proteomes" id="UP000568380"/>
    </source>
</evidence>
<dbReference type="PANTHER" id="PTHR43744">
    <property type="entry name" value="ABC TRANSPORTER PERMEASE PROTEIN MG189-RELATED-RELATED"/>
    <property type="match status" value="1"/>
</dbReference>
<feature type="transmembrane region" description="Helical" evidence="7">
    <location>
        <begin position="64"/>
        <end position="87"/>
    </location>
</feature>
<keyword evidence="9" id="KW-0762">Sugar transport</keyword>
<dbReference type="SUPFAM" id="SSF161098">
    <property type="entry name" value="MetI-like"/>
    <property type="match status" value="1"/>
</dbReference>
<organism evidence="9 10">
    <name type="scientific">Nonomuraea endophytica</name>
    <dbReference type="NCBI Taxonomy" id="714136"/>
    <lineage>
        <taxon>Bacteria</taxon>
        <taxon>Bacillati</taxon>
        <taxon>Actinomycetota</taxon>
        <taxon>Actinomycetes</taxon>
        <taxon>Streptosporangiales</taxon>
        <taxon>Streptosporangiaceae</taxon>
        <taxon>Nonomuraea</taxon>
    </lineage>
</organism>
<evidence type="ECO:0000256" key="3">
    <source>
        <dbReference type="ARBA" id="ARBA00022475"/>
    </source>
</evidence>
<dbReference type="EMBL" id="JACHIN010000006">
    <property type="protein sequence ID" value="MBB5079268.1"/>
    <property type="molecule type" value="Genomic_DNA"/>
</dbReference>
<dbReference type="InterPro" id="IPR035906">
    <property type="entry name" value="MetI-like_sf"/>
</dbReference>
<feature type="transmembrane region" description="Helical" evidence="7">
    <location>
        <begin position="132"/>
        <end position="153"/>
    </location>
</feature>
<evidence type="ECO:0000256" key="2">
    <source>
        <dbReference type="ARBA" id="ARBA00022448"/>
    </source>
</evidence>
<evidence type="ECO:0000256" key="5">
    <source>
        <dbReference type="ARBA" id="ARBA00022989"/>
    </source>
</evidence>
<dbReference type="GO" id="GO:0005886">
    <property type="term" value="C:plasma membrane"/>
    <property type="evidence" value="ECO:0007669"/>
    <property type="project" value="UniProtKB-SubCell"/>
</dbReference>
<dbReference type="Gene3D" id="1.10.3720.10">
    <property type="entry name" value="MetI-like"/>
    <property type="match status" value="1"/>
</dbReference>
<gene>
    <name evidence="9" type="ORF">HNR40_004754</name>
</gene>
<keyword evidence="10" id="KW-1185">Reference proteome</keyword>
<accession>A0A7W8EH77</accession>
<dbReference type="CDD" id="cd06261">
    <property type="entry name" value="TM_PBP2"/>
    <property type="match status" value="1"/>
</dbReference>
<sequence>MRVLKYGALLVGAGLVLLPLVWMVVASITPEAAIVRYPPSLLPGGFTTDHYTQIWERIPFGRQFLNTVVFAGGVTAISLLLDSLAAYALARMDFPGKNAVFVLILLLLMIPPQVTLVPLFQLLSSLDWINTYQGLIVPRATNAFGIFFLRQYFLTIPRELDEAARIDGSSEFGIYRRVILPLSGPALLTLGLFHFMYNWNDLLWPLVFTTETDMQTLPAGLALFMGEHVIEYGLLMAGAVLTLLPMVAAFLLVQRRFIEGIATTGMK</sequence>
<protein>
    <submittedName>
        <fullName evidence="9">Multiple sugar transport system permease protein</fullName>
    </submittedName>
</protein>
<dbReference type="Pfam" id="PF00528">
    <property type="entry name" value="BPD_transp_1"/>
    <property type="match status" value="1"/>
</dbReference>
<keyword evidence="4 7" id="KW-0812">Transmembrane</keyword>